<dbReference type="InterPro" id="IPR046054">
    <property type="entry name" value="DUF6012"/>
</dbReference>
<evidence type="ECO:0000313" key="1">
    <source>
        <dbReference type="EMBL" id="AYM50940.1"/>
    </source>
</evidence>
<keyword evidence="1" id="KW-0614">Plasmid</keyword>
<protein>
    <submittedName>
        <fullName evidence="1">Uncharacterized protein</fullName>
    </submittedName>
</protein>
<organism evidence="1">
    <name type="scientific">Serratia marcescens</name>
    <dbReference type="NCBI Taxonomy" id="615"/>
    <lineage>
        <taxon>Bacteria</taxon>
        <taxon>Pseudomonadati</taxon>
        <taxon>Pseudomonadota</taxon>
        <taxon>Gammaproteobacteria</taxon>
        <taxon>Enterobacterales</taxon>
        <taxon>Yersiniaceae</taxon>
        <taxon>Serratia</taxon>
    </lineage>
</organism>
<dbReference type="EMBL" id="MH569712">
    <property type="protein sequence ID" value="AYM50940.1"/>
    <property type="molecule type" value="Genomic_DNA"/>
</dbReference>
<accession>A0A3G2CE93</accession>
<proteinExistence type="predicted"/>
<geneLocation type="plasmid" evidence="1">
    <name>pPM120-2</name>
</geneLocation>
<reference evidence="1" key="1">
    <citation type="submission" date="2018-06" db="EMBL/GenBank/DDBJ databases">
        <title>Sequence analysis of plasmid pPM120-2 from Serratia marcescens clinical isolate.</title>
        <authorList>
            <person name="Celejewski-Marciniak P."/>
            <person name="Wroblewska M."/>
        </authorList>
    </citation>
    <scope>NUCLEOTIDE SEQUENCE</scope>
    <source>
        <strain evidence="1">S120</strain>
        <plasmid evidence="1">pPM120-2</plasmid>
    </source>
</reference>
<dbReference type="Pfam" id="PF19475">
    <property type="entry name" value="DUF6012"/>
    <property type="match status" value="1"/>
</dbReference>
<name>A0A3G2CE93_SERMA</name>
<sequence length="199" mass="23329">MINMFYHIVPKLFHLMANKCTLESVSVPELKLTLEADAIKTCRPFPNKNIWSGMIKGRKTVNGILIKSDEILSDFTVQYIWNIEGMGLIKHKVTIWVEDQEYDLVSQDILLNHAFAKWESRTHASYRTEAPVYIQPMMESYLTRKHSRESHDVWTEYEWGNFLNEREESLLLHTIQSERLSSDFSVFHKVPCLHDALTI</sequence>
<dbReference type="AlphaFoldDB" id="A0A3G2CE93"/>